<keyword evidence="5" id="KW-0812">Transmembrane</keyword>
<evidence type="ECO:0000256" key="4">
    <source>
        <dbReference type="ARBA" id="ARBA00022679"/>
    </source>
</evidence>
<gene>
    <name evidence="9" type="ORF">AB0E65_15225</name>
</gene>
<dbReference type="Gene3D" id="3.90.1480.20">
    <property type="entry name" value="Glycosyl transferase family 29"/>
    <property type="match status" value="1"/>
</dbReference>
<dbReference type="GO" id="GO:0016757">
    <property type="term" value="F:glycosyltransferase activity"/>
    <property type="evidence" value="ECO:0007669"/>
    <property type="project" value="UniProtKB-KW"/>
</dbReference>
<comment type="caution">
    <text evidence="9">The sequence shown here is derived from an EMBL/GenBank/DDBJ whole genome shotgun (WGS) entry which is preliminary data.</text>
</comment>
<dbReference type="InterPro" id="IPR038578">
    <property type="entry name" value="GT29-like_sf"/>
</dbReference>
<dbReference type="EMBL" id="JBEZUR010000020">
    <property type="protein sequence ID" value="MEU3555550.1"/>
    <property type="molecule type" value="Genomic_DNA"/>
</dbReference>
<keyword evidence="8" id="KW-0325">Glycoprotein</keyword>
<keyword evidence="10" id="KW-1185">Reference proteome</keyword>
<name>A0ABV2YIJ5_9ACTN</name>
<dbReference type="RefSeq" id="WP_108954696.1">
    <property type="nucleotide sequence ID" value="NZ_BEVZ01000004.1"/>
</dbReference>
<evidence type="ECO:0000256" key="8">
    <source>
        <dbReference type="ARBA" id="ARBA00023180"/>
    </source>
</evidence>
<keyword evidence="3 9" id="KW-0328">Glycosyltransferase</keyword>
<reference evidence="9 10" key="1">
    <citation type="submission" date="2024-06" db="EMBL/GenBank/DDBJ databases">
        <title>The Natural Products Discovery Center: Release of the First 8490 Sequenced Strains for Exploring Actinobacteria Biosynthetic Diversity.</title>
        <authorList>
            <person name="Kalkreuter E."/>
            <person name="Kautsar S.A."/>
            <person name="Yang D."/>
            <person name="Bader C.D."/>
            <person name="Teijaro C.N."/>
            <person name="Fluegel L."/>
            <person name="Davis C.M."/>
            <person name="Simpson J.R."/>
            <person name="Lauterbach L."/>
            <person name="Steele A.D."/>
            <person name="Gui C."/>
            <person name="Meng S."/>
            <person name="Li G."/>
            <person name="Viehrig K."/>
            <person name="Ye F."/>
            <person name="Su P."/>
            <person name="Kiefer A.F."/>
            <person name="Nichols A."/>
            <person name="Cepeda A.J."/>
            <person name="Yan W."/>
            <person name="Fan B."/>
            <person name="Jiang Y."/>
            <person name="Adhikari A."/>
            <person name="Zheng C.-J."/>
            <person name="Schuster L."/>
            <person name="Cowan T.M."/>
            <person name="Smanski M.J."/>
            <person name="Chevrette M.G."/>
            <person name="De Carvalho L.P.S."/>
            <person name="Shen B."/>
        </authorList>
    </citation>
    <scope>NUCLEOTIDE SEQUENCE [LARGE SCALE GENOMIC DNA]</scope>
    <source>
        <strain evidence="9 10">NPDC038104</strain>
    </source>
</reference>
<keyword evidence="4 9" id="KW-0808">Transferase</keyword>
<sequence length="494" mass="53993">MTAVEERRPGTRGAGQLEDCLAACAVHSGKLVGSVDRRRGELAEELRKLLALWSMRPAGQAAPQGASGAAAVLKRVVKGGSAGARLTNDVLDALIAVAGKALRCDYDDERRLAELIADTVLGLRENSRAGWRLRARVMEAKGDEPAAVAAYTRFLELTSDDGTGVAAKVTGLRTAADRERDLLELLGRTRPDARALAARRPATALWAEGLELRARGAREEAEDLLVAALLAHARSGAPVPDRQRLLSEYVDLRVDDARTGGDPRGTGALRELAALWSEQHRTRRRGPVADPAMGGVTWLSLGEFRNTIAGRSVCLVANSGRVGASGMGEEIDGYDLVVRFNSYRIDPAHTGTRTDIHATIHKHGFNWDKPVTTRLVFGGLSHEWKYSLRNRLVPGAQEYLGDESLRWPLRTVGKLGNDEWPAIPTTGFNTLWLLDFLDVNPVIDLIGFDFYESGAYRVDAAMKLPITTVHEYTSEKDWVLARARRVTDTRISLR</sequence>
<evidence type="ECO:0000256" key="3">
    <source>
        <dbReference type="ARBA" id="ARBA00022676"/>
    </source>
</evidence>
<evidence type="ECO:0000313" key="10">
    <source>
        <dbReference type="Proteomes" id="UP001550850"/>
    </source>
</evidence>
<dbReference type="Pfam" id="PF00777">
    <property type="entry name" value="Glyco_transf_29"/>
    <property type="match status" value="1"/>
</dbReference>
<evidence type="ECO:0000256" key="2">
    <source>
        <dbReference type="ARBA" id="ARBA00004308"/>
    </source>
</evidence>
<evidence type="ECO:0000313" key="9">
    <source>
        <dbReference type="EMBL" id="MEU3555550.1"/>
    </source>
</evidence>
<evidence type="ECO:0000256" key="1">
    <source>
        <dbReference type="ARBA" id="ARBA00004167"/>
    </source>
</evidence>
<keyword evidence="7" id="KW-0472">Membrane</keyword>
<dbReference type="InterPro" id="IPR001675">
    <property type="entry name" value="Glyco_trans_29"/>
</dbReference>
<evidence type="ECO:0000256" key="7">
    <source>
        <dbReference type="ARBA" id="ARBA00023136"/>
    </source>
</evidence>
<keyword evidence="6" id="KW-1133">Transmembrane helix</keyword>
<evidence type="ECO:0000256" key="6">
    <source>
        <dbReference type="ARBA" id="ARBA00022989"/>
    </source>
</evidence>
<dbReference type="EC" id="2.4.-.-" evidence="9"/>
<organism evidence="9 10">
    <name type="scientific">Streptomyces fragilis</name>
    <dbReference type="NCBI Taxonomy" id="67301"/>
    <lineage>
        <taxon>Bacteria</taxon>
        <taxon>Bacillati</taxon>
        <taxon>Actinomycetota</taxon>
        <taxon>Actinomycetes</taxon>
        <taxon>Kitasatosporales</taxon>
        <taxon>Streptomycetaceae</taxon>
        <taxon>Streptomyces</taxon>
    </lineage>
</organism>
<dbReference type="Proteomes" id="UP001550850">
    <property type="component" value="Unassembled WGS sequence"/>
</dbReference>
<protein>
    <submittedName>
        <fullName evidence="9">Glycosyltransferase family 29 protein</fullName>
        <ecNumber evidence="9">2.4.-.-</ecNumber>
    </submittedName>
</protein>
<proteinExistence type="predicted"/>
<accession>A0ABV2YIJ5</accession>
<comment type="subcellular location">
    <subcellularLocation>
        <location evidence="2">Endomembrane system</location>
    </subcellularLocation>
    <subcellularLocation>
        <location evidence="1">Membrane</location>
        <topology evidence="1">Single-pass membrane protein</topology>
    </subcellularLocation>
</comment>
<evidence type="ECO:0000256" key="5">
    <source>
        <dbReference type="ARBA" id="ARBA00022692"/>
    </source>
</evidence>